<dbReference type="SUPFAM" id="SSF53383">
    <property type="entry name" value="PLP-dependent transferases"/>
    <property type="match status" value="1"/>
</dbReference>
<keyword evidence="2 6" id="KW-0032">Aminotransferase</keyword>
<dbReference type="CDD" id="cd00610">
    <property type="entry name" value="OAT_like"/>
    <property type="match status" value="1"/>
</dbReference>
<dbReference type="PROSITE" id="PS00600">
    <property type="entry name" value="AA_TRANSFER_CLASS_3"/>
    <property type="match status" value="1"/>
</dbReference>
<evidence type="ECO:0000256" key="3">
    <source>
        <dbReference type="ARBA" id="ARBA00022679"/>
    </source>
</evidence>
<dbReference type="FunFam" id="3.40.640.10:FF:000014">
    <property type="entry name" value="Adenosylmethionine-8-amino-7-oxononanoate aminotransferase, probable"/>
    <property type="match status" value="1"/>
</dbReference>
<dbReference type="GO" id="GO:0008483">
    <property type="term" value="F:transaminase activity"/>
    <property type="evidence" value="ECO:0007669"/>
    <property type="project" value="UniProtKB-KW"/>
</dbReference>
<dbReference type="InterPro" id="IPR049704">
    <property type="entry name" value="Aminotrans_3_PPA_site"/>
</dbReference>
<keyword evidence="3 6" id="KW-0808">Transferase</keyword>
<comment type="similarity">
    <text evidence="1 5">Belongs to the class-III pyridoxal-phosphate-dependent aminotransferase family.</text>
</comment>
<gene>
    <name evidence="6" type="ORF">Mcate_00810</name>
</gene>
<evidence type="ECO:0000256" key="5">
    <source>
        <dbReference type="RuleBase" id="RU003560"/>
    </source>
</evidence>
<protein>
    <submittedName>
        <fullName evidence="6">Putative aminotransferase</fullName>
        <ecNumber evidence="6">2.6.1.-</ecNumber>
    </submittedName>
</protein>
<dbReference type="PANTHER" id="PTHR43094">
    <property type="entry name" value="AMINOTRANSFERASE"/>
    <property type="match status" value="1"/>
</dbReference>
<comment type="caution">
    <text evidence="6">The sequence shown here is derived from an EMBL/GenBank/DDBJ whole genome shotgun (WGS) entry which is preliminary data.</text>
</comment>
<name>A0A399E3L3_9DEIN</name>
<evidence type="ECO:0000256" key="1">
    <source>
        <dbReference type="ARBA" id="ARBA00008954"/>
    </source>
</evidence>
<evidence type="ECO:0000256" key="2">
    <source>
        <dbReference type="ARBA" id="ARBA00022576"/>
    </source>
</evidence>
<evidence type="ECO:0000256" key="4">
    <source>
        <dbReference type="ARBA" id="ARBA00022898"/>
    </source>
</evidence>
<accession>A0A399E3L3</accession>
<evidence type="ECO:0000313" key="7">
    <source>
        <dbReference type="Proteomes" id="UP000266089"/>
    </source>
</evidence>
<dbReference type="RefSeq" id="WP_027886436.1">
    <property type="nucleotide sequence ID" value="NZ_JBHSXZ010000012.1"/>
</dbReference>
<dbReference type="EC" id="2.6.1.-" evidence="6"/>
<dbReference type="InterPro" id="IPR015422">
    <property type="entry name" value="PyrdxlP-dep_Trfase_small"/>
</dbReference>
<proteinExistence type="inferred from homology"/>
<dbReference type="GO" id="GO:0030170">
    <property type="term" value="F:pyridoxal phosphate binding"/>
    <property type="evidence" value="ECO:0007669"/>
    <property type="project" value="InterPro"/>
</dbReference>
<dbReference type="InterPro" id="IPR005814">
    <property type="entry name" value="Aminotrans_3"/>
</dbReference>
<keyword evidence="4 5" id="KW-0663">Pyridoxal phosphate</keyword>
<dbReference type="AlphaFoldDB" id="A0A399E3L3"/>
<dbReference type="InterPro" id="IPR015421">
    <property type="entry name" value="PyrdxlP-dep_Trfase_major"/>
</dbReference>
<dbReference type="Gene3D" id="3.90.1150.10">
    <property type="entry name" value="Aspartate Aminotransferase, domain 1"/>
    <property type="match status" value="1"/>
</dbReference>
<dbReference type="EMBL" id="QWKX01000014">
    <property type="protein sequence ID" value="RIH78488.1"/>
    <property type="molecule type" value="Genomic_DNA"/>
</dbReference>
<sequence>MNPFVLNTEQLIEQDIAHHLHPVTNLHRHKRQGPLVLVEGKGSKVRDSEGRWYIDGFAGLWNVNVGYGRQELVEAARQQMARLAFQPTFFGLATPPVIELAAKMHQLLPHHSHFQFTSGGAESNETAIKIARYYWALSGKPEKTKIISRRMAYHGIAMGALAATGVPAYHADFGPLPPGFLYLSAPLAYRNNPGLSEPGFVAMLAQELEDLILREGPETIAAFIGEPVQGAGGVVPPPEGYWQAIVPILKKYEILLIADEVITGFGRTGEMFGQTTYGFQADITSFAKGITSGYVPLGGVGISPQIFERISAPDRMFMHGFTYSGHPVACAVALANIAIIEREQLWVNAAERGAQLLRRLRELEAHPHVGNVRGKGLMALVEVVEDKGSKKPFDAARGIGERLMQVSREKGVIVRCNDTGFAIAPPLVITEQEIDELVNALAETLDEVLGA</sequence>
<evidence type="ECO:0000313" key="6">
    <source>
        <dbReference type="EMBL" id="RIH78488.1"/>
    </source>
</evidence>
<reference evidence="6 7" key="1">
    <citation type="submission" date="2018-08" db="EMBL/GenBank/DDBJ databases">
        <title>Meiothermus cateniformans JCM 15151 genome sequencing project.</title>
        <authorList>
            <person name="Da Costa M.S."/>
            <person name="Albuquerque L."/>
            <person name="Raposo P."/>
            <person name="Froufe H.J.C."/>
            <person name="Barroso C.S."/>
            <person name="Egas C."/>
        </authorList>
    </citation>
    <scope>NUCLEOTIDE SEQUENCE [LARGE SCALE GENOMIC DNA]</scope>
    <source>
        <strain evidence="6 7">JCM 15151</strain>
    </source>
</reference>
<dbReference type="PANTHER" id="PTHR43094:SF1">
    <property type="entry name" value="AMINOTRANSFERASE CLASS-III"/>
    <property type="match status" value="1"/>
</dbReference>
<dbReference type="Gene3D" id="3.40.640.10">
    <property type="entry name" value="Type I PLP-dependent aspartate aminotransferase-like (Major domain)"/>
    <property type="match status" value="1"/>
</dbReference>
<dbReference type="Pfam" id="PF00202">
    <property type="entry name" value="Aminotran_3"/>
    <property type="match status" value="1"/>
</dbReference>
<dbReference type="InterPro" id="IPR015424">
    <property type="entry name" value="PyrdxlP-dep_Trfase"/>
</dbReference>
<dbReference type="Proteomes" id="UP000266089">
    <property type="component" value="Unassembled WGS sequence"/>
</dbReference>
<organism evidence="6 7">
    <name type="scientific">Meiothermus taiwanensis</name>
    <dbReference type="NCBI Taxonomy" id="172827"/>
    <lineage>
        <taxon>Bacteria</taxon>
        <taxon>Thermotogati</taxon>
        <taxon>Deinococcota</taxon>
        <taxon>Deinococci</taxon>
        <taxon>Thermales</taxon>
        <taxon>Thermaceae</taxon>
        <taxon>Meiothermus</taxon>
    </lineage>
</organism>
<dbReference type="OrthoDB" id="9807885at2"/>
<dbReference type="PIRSF" id="PIRSF000521">
    <property type="entry name" value="Transaminase_4ab_Lys_Orn"/>
    <property type="match status" value="1"/>
</dbReference>